<feature type="signal peptide" evidence="1">
    <location>
        <begin position="1"/>
        <end position="18"/>
    </location>
</feature>
<keyword evidence="1" id="KW-0732">Signal</keyword>
<gene>
    <name evidence="2" type="ORF">SAMN05444337_0485</name>
</gene>
<proteinExistence type="predicted"/>
<evidence type="ECO:0000313" key="3">
    <source>
        <dbReference type="Proteomes" id="UP000184232"/>
    </source>
</evidence>
<protein>
    <recommendedName>
        <fullName evidence="4">YD repeat-containing protein</fullName>
    </recommendedName>
</protein>
<keyword evidence="3" id="KW-1185">Reference proteome</keyword>
<dbReference type="STRING" id="683124.SAMN05444337_0485"/>
<dbReference type="EMBL" id="FQZH01000001">
    <property type="protein sequence ID" value="SHI65306.1"/>
    <property type="molecule type" value="Genomic_DNA"/>
</dbReference>
<organism evidence="2 3">
    <name type="scientific">Flavobacterium haoranii</name>
    <dbReference type="NCBI Taxonomy" id="683124"/>
    <lineage>
        <taxon>Bacteria</taxon>
        <taxon>Pseudomonadati</taxon>
        <taxon>Bacteroidota</taxon>
        <taxon>Flavobacteriia</taxon>
        <taxon>Flavobacteriales</taxon>
        <taxon>Flavobacteriaceae</taxon>
        <taxon>Flavobacterium</taxon>
    </lineage>
</organism>
<accession>A0A1M6CWD4</accession>
<dbReference type="AlphaFoldDB" id="A0A1M6CWD4"/>
<name>A0A1M6CWD4_9FLAO</name>
<reference evidence="2 3" key="1">
    <citation type="submission" date="2016-11" db="EMBL/GenBank/DDBJ databases">
        <authorList>
            <person name="Jaros S."/>
            <person name="Januszkiewicz K."/>
            <person name="Wedrychowicz H."/>
        </authorList>
    </citation>
    <scope>NUCLEOTIDE SEQUENCE [LARGE SCALE GENOMIC DNA]</scope>
    <source>
        <strain evidence="2 3">DSM 22807</strain>
    </source>
</reference>
<sequence>MKKVLLILALMLSVVSFANNSEAKTEIAEVVSYTLEVRNNKGTVLHTRQFSTEKDLLTYCYDSVMMYYMYSYTDFETGQSMDMYQVVTTRRCITV</sequence>
<evidence type="ECO:0000256" key="1">
    <source>
        <dbReference type="SAM" id="SignalP"/>
    </source>
</evidence>
<evidence type="ECO:0008006" key="4">
    <source>
        <dbReference type="Google" id="ProtNLM"/>
    </source>
</evidence>
<evidence type="ECO:0000313" key="2">
    <source>
        <dbReference type="EMBL" id="SHI65306.1"/>
    </source>
</evidence>
<feature type="chain" id="PRO_5013178073" description="YD repeat-containing protein" evidence="1">
    <location>
        <begin position="19"/>
        <end position="95"/>
    </location>
</feature>
<dbReference type="Proteomes" id="UP000184232">
    <property type="component" value="Unassembled WGS sequence"/>
</dbReference>
<dbReference type="RefSeq" id="WP_072781274.1">
    <property type="nucleotide sequence ID" value="NZ_CP045292.1"/>
</dbReference>